<evidence type="ECO:0000259" key="3">
    <source>
        <dbReference type="SMART" id="SM01307"/>
    </source>
</evidence>
<dbReference type="SUPFAM" id="SSF48371">
    <property type="entry name" value="ARM repeat"/>
    <property type="match status" value="2"/>
</dbReference>
<gene>
    <name evidence="6" type="ORF">BDFB_001749</name>
</gene>
<proteinExistence type="inferred from homology"/>
<dbReference type="InterPro" id="IPR029452">
    <property type="entry name" value="RICTOR_V"/>
</dbReference>
<evidence type="ECO:0000259" key="4">
    <source>
        <dbReference type="SMART" id="SM01308"/>
    </source>
</evidence>
<dbReference type="InterPro" id="IPR016024">
    <property type="entry name" value="ARM-type_fold"/>
</dbReference>
<dbReference type="Pfam" id="PF14663">
    <property type="entry name" value="RasGEF_N_2"/>
    <property type="match status" value="1"/>
</dbReference>
<comment type="caution">
    <text evidence="6">The sequence shown here is derived from an EMBL/GenBank/DDBJ whole genome shotgun (WGS) entry which is preliminary data.</text>
</comment>
<dbReference type="SMART" id="SM01308">
    <property type="entry name" value="RICTOR_N"/>
    <property type="match status" value="1"/>
</dbReference>
<feature type="compositionally biased region" description="Low complexity" evidence="2">
    <location>
        <begin position="1182"/>
        <end position="1191"/>
    </location>
</feature>
<dbReference type="InterPro" id="IPR028268">
    <property type="entry name" value="Pianissimo_fam"/>
</dbReference>
<dbReference type="OrthoDB" id="271111at2759"/>
<feature type="region of interest" description="Disordered" evidence="2">
    <location>
        <begin position="1466"/>
        <end position="1486"/>
    </location>
</feature>
<evidence type="ECO:0000256" key="1">
    <source>
        <dbReference type="ARBA" id="ARBA00008878"/>
    </source>
</evidence>
<dbReference type="PANTHER" id="PTHR13298">
    <property type="entry name" value="CYTOSOLIC REGULATOR PIANISSIMO"/>
    <property type="match status" value="1"/>
</dbReference>
<feature type="domain" description="Rapamycin-insensitive companion of mTOR middle" evidence="3">
    <location>
        <begin position="527"/>
        <end position="749"/>
    </location>
</feature>
<organism evidence="6 7">
    <name type="scientific">Asbolus verrucosus</name>
    <name type="common">Desert ironclad beetle</name>
    <dbReference type="NCBI Taxonomy" id="1661398"/>
    <lineage>
        <taxon>Eukaryota</taxon>
        <taxon>Metazoa</taxon>
        <taxon>Ecdysozoa</taxon>
        <taxon>Arthropoda</taxon>
        <taxon>Hexapoda</taxon>
        <taxon>Insecta</taxon>
        <taxon>Pterygota</taxon>
        <taxon>Neoptera</taxon>
        <taxon>Endopterygota</taxon>
        <taxon>Coleoptera</taxon>
        <taxon>Polyphaga</taxon>
        <taxon>Cucujiformia</taxon>
        <taxon>Tenebrionidae</taxon>
        <taxon>Pimeliinae</taxon>
        <taxon>Asbolus</taxon>
    </lineage>
</organism>
<dbReference type="Pfam" id="PF14664">
    <property type="entry name" value="RICTOR_N"/>
    <property type="match status" value="1"/>
</dbReference>
<dbReference type="Pfam" id="PF14666">
    <property type="entry name" value="RICTOR_M"/>
    <property type="match status" value="1"/>
</dbReference>
<evidence type="ECO:0000259" key="5">
    <source>
        <dbReference type="SMART" id="SM01310"/>
    </source>
</evidence>
<evidence type="ECO:0000313" key="6">
    <source>
        <dbReference type="EMBL" id="RZC42575.1"/>
    </source>
</evidence>
<protein>
    <submittedName>
        <fullName evidence="6">Rapamycin-insensitive companion of mTOR</fullName>
    </submittedName>
</protein>
<dbReference type="GO" id="GO:0038203">
    <property type="term" value="P:TORC2 signaling"/>
    <property type="evidence" value="ECO:0007669"/>
    <property type="project" value="TreeGrafter"/>
</dbReference>
<feature type="domain" description="Rapamycin-insensitive companion of mTOR" evidence="5">
    <location>
        <begin position="928"/>
        <end position="1000"/>
    </location>
</feature>
<sequence>MASTSWMRYPNTRYGRFQRSRHSNKEDDINFDVANDPHQNVTNILSALCQISNISDGKRLNYLNAFVKVTLHIEGNFESIGFKMRDILCCLRIALLHESTQVRSGGLRAIRHVLRNEDDITQLNKLLIPFLIARSLDLVLKNDVERIEAMKLIRKILMLSPSNFHVALGRSLVSLANGGVEEKDRMLRICLATLCELGVVNTSLFIETGGVAAITRNLLECQTPKIAESLCGVLLLLLDKPSTRNQAAIDLHSIAAPYCDFHYRHGWKDKDKYVSVFRDERELRFNCSRLALLSILRSWPGIMHFCGPSNKAGLKAVVEVLYLNQLEVRKAVLDLLYELLGLPQPEWTDELSVALSAVDPCEPQSSWRLNEGFVAAEGRSILPHLAKTTPSINDMHLALLLYCFLECGLLGAIVEVIATSDTFISVRATVLLGELLHLIQILLPPECCNISPALPSLLEYATYGKPQAVKAVNGLQQLQKLLRARPASYSLHLDFILRSGRNIKFSSKNSKKSRHKLKTLKFKLQQLVGKDGDDVIKETGVLLNKDAYTWNWNLIRIVLKGESVKIDLADASHRNFVKRLVDFYMPSRNRYSHMDLTSPKISIAYTVTGIELINCLLELEDEESGRILRDLFTDISGHITAITGGRTVHDCLFSPQHMNSTQCQSYFLFIGRLTSTDAGIQLLNSLQMFQRLEHLATTTNVDCYVKLIVSSLDYSNPGPCRDLLNAVLKCPVESSRLYATQFLLVLLRAGINNFSDWGVKFLVSQLKDNSRSVCLAALNSLHEACEMVNCLETLVKLYPDLSYLGEKGSLLLIRLLAISSGFQLLNKNDFVANEIKNWDEYFNCRYVKLVEGETSDVLTLHQRDEDGKYDKRTSAIRTGSRKDFFLPPHLYGQLSRHTEGFLMLVHHGSLEIMLQHLSNGLCETDKDILQLKASLWAIGHFGSSVEGLRYLILNNCLATIIALAQDCLVFSIRATSYYVLGLIATTKLGADELFKLGWFCTRHNRHVVWPIIEEEAWDDDNDDSLQIACGFPDITSTLYFFDSGIKDVEGSTDDDTSESMVALPDAVVTGPQKSLTLPANQNVPSAYHKRSLSESKTFEIIRAPDKTKGSFRLGTEIVRRVRNNSTTESTTSGVSSCDSVGGGRSVIYERPQILSPIPSSCSLSTLKQPGQKVRRHSESSRRVSVQSGSNSDKSLQSLVGGASSKLSHQDLVGYATLRSLRKSPRYLEEPTYDFDDIQNDSVWDVPASFIDEFNALDTSNSSIKRFSINESSGEGEERCYMGISLPQDIHNLFLDVEDDAKDVSLEKFPIIDDEIVYAMHEFKLREETVRKHDLEMCFMCSWKSPDPQEVYMEVAGVTDPLRDNYDGTCPNGVVKAQVLRLVDQFSNPVWCKQVKQSLLQCKQGSPQVFQDACLYSEVCKMISECTYRLSPRRMLHELFLEVNYEDLYVETAKILKDAMTIEHVTDSGKSSGDSIDNEKSEAQQSNIKKLDSLKLAYKENKFPIRNRNESKIV</sequence>
<dbReference type="Pfam" id="PF14668">
    <property type="entry name" value="RICTOR_V"/>
    <property type="match status" value="1"/>
</dbReference>
<keyword evidence="7" id="KW-1185">Reference proteome</keyword>
<feature type="domain" description="Rapamycin-insensitive companion of mTOR N-terminal" evidence="4">
    <location>
        <begin position="60"/>
        <end position="444"/>
    </location>
</feature>
<dbReference type="EMBL" id="QDEB01006926">
    <property type="protein sequence ID" value="RZC42575.1"/>
    <property type="molecule type" value="Genomic_DNA"/>
</dbReference>
<dbReference type="STRING" id="1661398.A0A482WC52"/>
<dbReference type="GO" id="GO:0043539">
    <property type="term" value="F:protein serine/threonine kinase activator activity"/>
    <property type="evidence" value="ECO:0007669"/>
    <property type="project" value="TreeGrafter"/>
</dbReference>
<accession>A0A482WC52</accession>
<dbReference type="PANTHER" id="PTHR13298:SF11">
    <property type="entry name" value="RAPAMYCIN-INSENSITIVE COMPANION OF MTOR"/>
    <property type="match status" value="1"/>
</dbReference>
<dbReference type="SMART" id="SM01307">
    <property type="entry name" value="RICTOR_M"/>
    <property type="match status" value="1"/>
</dbReference>
<dbReference type="SMART" id="SM01310">
    <property type="entry name" value="RICTOR_V"/>
    <property type="match status" value="1"/>
</dbReference>
<dbReference type="InterPro" id="IPR029453">
    <property type="entry name" value="Rictor_IV"/>
</dbReference>
<dbReference type="Proteomes" id="UP000292052">
    <property type="component" value="Unassembled WGS sequence"/>
</dbReference>
<reference evidence="6 7" key="1">
    <citation type="submission" date="2017-03" db="EMBL/GenBank/DDBJ databases">
        <title>Genome of the blue death feigning beetle - Asbolus verrucosus.</title>
        <authorList>
            <person name="Rider S.D."/>
        </authorList>
    </citation>
    <scope>NUCLEOTIDE SEQUENCE [LARGE SCALE GENOMIC DNA]</scope>
    <source>
        <strain evidence="6">Butters</strain>
        <tissue evidence="6">Head and leg muscle</tissue>
    </source>
</reference>
<name>A0A482WC52_ASBVE</name>
<evidence type="ECO:0000256" key="2">
    <source>
        <dbReference type="SAM" id="MobiDB-lite"/>
    </source>
</evidence>
<dbReference type="GO" id="GO:0051897">
    <property type="term" value="P:positive regulation of phosphatidylinositol 3-kinase/protein kinase B signal transduction"/>
    <property type="evidence" value="ECO:0007669"/>
    <property type="project" value="TreeGrafter"/>
</dbReference>
<dbReference type="GO" id="GO:0031932">
    <property type="term" value="C:TORC2 complex"/>
    <property type="evidence" value="ECO:0007669"/>
    <property type="project" value="InterPro"/>
</dbReference>
<dbReference type="InterPro" id="IPR029451">
    <property type="entry name" value="RICTOR_M"/>
</dbReference>
<comment type="similarity">
    <text evidence="1">Belongs to the RICTOR family.</text>
</comment>
<feature type="region of interest" description="Disordered" evidence="2">
    <location>
        <begin position="1159"/>
        <end position="1201"/>
    </location>
</feature>
<dbReference type="SMART" id="SM01303">
    <property type="entry name" value="RasGEF_N_2"/>
    <property type="match status" value="1"/>
</dbReference>
<dbReference type="InterPro" id="IPR028267">
    <property type="entry name" value="Pianissimo_N"/>
</dbReference>
<evidence type="ECO:0000313" key="7">
    <source>
        <dbReference type="Proteomes" id="UP000292052"/>
    </source>
</evidence>